<proteinExistence type="predicted"/>
<evidence type="ECO:0000256" key="1">
    <source>
        <dbReference type="SAM" id="Phobius"/>
    </source>
</evidence>
<keyword evidence="4" id="KW-1185">Reference proteome</keyword>
<dbReference type="Pfam" id="PF20703">
    <property type="entry name" value="nSTAND1"/>
    <property type="match status" value="1"/>
</dbReference>
<evidence type="ECO:0000313" key="4">
    <source>
        <dbReference type="Proteomes" id="UP001515943"/>
    </source>
</evidence>
<dbReference type="SUPFAM" id="SSF101908">
    <property type="entry name" value="Putative isomerase YbhE"/>
    <property type="match status" value="1"/>
</dbReference>
<dbReference type="InterPro" id="IPR015943">
    <property type="entry name" value="WD40/YVTN_repeat-like_dom_sf"/>
</dbReference>
<dbReference type="EMBL" id="VSRL01000144">
    <property type="protein sequence ID" value="NKE60914.1"/>
    <property type="molecule type" value="Genomic_DNA"/>
</dbReference>
<organism evidence="3 4">
    <name type="scientific">Lentzea indica</name>
    <dbReference type="NCBI Taxonomy" id="2604800"/>
    <lineage>
        <taxon>Bacteria</taxon>
        <taxon>Bacillati</taxon>
        <taxon>Actinomycetota</taxon>
        <taxon>Actinomycetes</taxon>
        <taxon>Pseudonocardiales</taxon>
        <taxon>Pseudonocardiaceae</taxon>
        <taxon>Lentzea</taxon>
    </lineage>
</organism>
<dbReference type="SMART" id="SM00530">
    <property type="entry name" value="HTH_XRE"/>
    <property type="match status" value="1"/>
</dbReference>
<dbReference type="InterPro" id="IPR027417">
    <property type="entry name" value="P-loop_NTPase"/>
</dbReference>
<feature type="transmembrane region" description="Helical" evidence="1">
    <location>
        <begin position="493"/>
        <end position="513"/>
    </location>
</feature>
<reference evidence="3 4" key="1">
    <citation type="submission" date="2019-08" db="EMBL/GenBank/DDBJ databases">
        <title>Lentzea from Indian Himalayas.</title>
        <authorList>
            <person name="Mandal S."/>
            <person name="Mallick Gupta A."/>
            <person name="Maiti P.K."/>
            <person name="Sarkar J."/>
            <person name="Mandal S."/>
        </authorList>
    </citation>
    <scope>NUCLEOTIDE SEQUENCE [LARGE SCALE GENOMIC DNA]</scope>
    <source>
        <strain evidence="3 4">PSKA42</strain>
    </source>
</reference>
<dbReference type="Proteomes" id="UP001515943">
    <property type="component" value="Unassembled WGS sequence"/>
</dbReference>
<dbReference type="InterPro" id="IPR049052">
    <property type="entry name" value="nSTAND1"/>
</dbReference>
<accession>A0ABX1FPJ4</accession>
<keyword evidence="1" id="KW-0812">Transmembrane</keyword>
<dbReference type="SUPFAM" id="SSF52540">
    <property type="entry name" value="P-loop containing nucleoside triphosphate hydrolases"/>
    <property type="match status" value="1"/>
</dbReference>
<feature type="domain" description="HTH cro/C1-type" evidence="2">
    <location>
        <begin position="21"/>
        <end position="77"/>
    </location>
</feature>
<dbReference type="Gene3D" id="3.40.50.300">
    <property type="entry name" value="P-loop containing nucleotide triphosphate hydrolases"/>
    <property type="match status" value="1"/>
</dbReference>
<comment type="caution">
    <text evidence="3">The sequence shown here is derived from an EMBL/GenBank/DDBJ whole genome shotgun (WGS) entry which is preliminary data.</text>
</comment>
<name>A0ABX1FPJ4_9PSEU</name>
<evidence type="ECO:0000259" key="2">
    <source>
        <dbReference type="SMART" id="SM00530"/>
    </source>
</evidence>
<dbReference type="RefSeq" id="WP_167977568.1">
    <property type="nucleotide sequence ID" value="NZ_VSRL01000144.1"/>
</dbReference>
<dbReference type="PROSITE" id="PS50231">
    <property type="entry name" value="RICIN_B_LECTIN"/>
    <property type="match status" value="1"/>
</dbReference>
<evidence type="ECO:0000313" key="3">
    <source>
        <dbReference type="EMBL" id="NKE60914.1"/>
    </source>
</evidence>
<dbReference type="InterPro" id="IPR001387">
    <property type="entry name" value="Cro/C1-type_HTH"/>
</dbReference>
<dbReference type="CDD" id="cd00093">
    <property type="entry name" value="HTH_XRE"/>
    <property type="match status" value="1"/>
</dbReference>
<gene>
    <name evidence="3" type="ORF">FXN61_30680</name>
</gene>
<protein>
    <submittedName>
        <fullName evidence="3">XRE family transcriptional regulator</fullName>
    </submittedName>
</protein>
<sequence>MPRTERPLESADTELGSFAADLRKLRDKAGKPSYRALASRAHYSAATLSDAAGGKKLPSLAVTLAYVKACDGDEQEWEQRWRAIAAPPDPTGEAPYVGLKAFQKEDADRFVGREKLTAKLVQLTKERPFVGVFGASGSGKSSLLRAGLLPRLGQALILTPGVQPQDECAVRLAQLTGHSAVVLRSELTDPAALGLLIKQHDEDLVLVVDQFEEVFTLCGPAQRDWFVQALVIAPHVVIGVRADFYGHVGRHPELVEALEGAQLLVGPMTTDELRRAITEPAQLVGATVETALVARLVADVAGQAAALPLVQHALVETWHRRRGMTLSLVGYEEAGGVEHAIARTAEAVHSQLTEEQRQIARRIFLRLIALGEGTEDTKRRATREDLDPEVLEHLANARLVTLSEQHAELTHEALIRSWPRLRDWIAEDREALRVHHQLTEAAAEWDGDRDLLYKGARLAQAAELDANSLTEPERAFLTASQADGRRRTRRTRVVISVLSVLVLLLAGTAVFAATKTREATQQRNDALAGRAATEVMRLIPADPLRAARLALAAYAVTPGPVTRDAVLNADAARLARTVMSRPGITGRVPDDADGGELLVATGGTGPATIVARQDAGKAAPAMGSLVDQVVLSADDRRAFTFERSGEIGIWDIADPLHPRQLGVLPISRAAHGFGVNRDGTLVIASELLDGGPRSHASIWDLRDPARPLQTVLPSERVMSAAVAPSGQEVALLVRNDSTETLEAQVWDISNGGRYVRTSMRVPSESLDVAISNNGRQLAVRSSSRIVLWDVSDADEPQVWATVPRVPGGFAASFAFSTDDRQIAVLSESSVDVWDISAKGEAVTAGSFGGFRGSIGGVRYREREKAFGVIDSAPSTWSLRTDLEKVRRGLCRERAVELTDEEWRRYFADVERVPVC</sequence>
<dbReference type="Gene3D" id="2.130.10.10">
    <property type="entry name" value="YVTN repeat-like/Quinoprotein amine dehydrogenase"/>
    <property type="match status" value="1"/>
</dbReference>
<keyword evidence="1" id="KW-0472">Membrane</keyword>
<keyword evidence="1" id="KW-1133">Transmembrane helix</keyword>